<dbReference type="AlphaFoldDB" id="A0A7S0ZRG2"/>
<dbReference type="EMBL" id="HBFQ01006333">
    <property type="protein sequence ID" value="CAD8830128.1"/>
    <property type="molecule type" value="Transcribed_RNA"/>
</dbReference>
<keyword evidence="1" id="KW-1133">Transmembrane helix</keyword>
<protein>
    <submittedName>
        <fullName evidence="2">Uncharacterized protein</fullName>
    </submittedName>
</protein>
<proteinExistence type="predicted"/>
<name>A0A7S0ZRG2_NOCSC</name>
<keyword evidence="1" id="KW-0812">Transmembrane</keyword>
<organism evidence="2">
    <name type="scientific">Noctiluca scintillans</name>
    <name type="common">Sea sparkle</name>
    <name type="synonym">Red tide dinoflagellate</name>
    <dbReference type="NCBI Taxonomy" id="2966"/>
    <lineage>
        <taxon>Eukaryota</taxon>
        <taxon>Sar</taxon>
        <taxon>Alveolata</taxon>
        <taxon>Dinophyceae</taxon>
        <taxon>Noctilucales</taxon>
        <taxon>Noctilucaceae</taxon>
        <taxon>Noctiluca</taxon>
    </lineage>
</organism>
<feature type="transmembrane region" description="Helical" evidence="1">
    <location>
        <begin position="74"/>
        <end position="93"/>
    </location>
</feature>
<keyword evidence="1" id="KW-0472">Membrane</keyword>
<reference evidence="2" key="1">
    <citation type="submission" date="2021-01" db="EMBL/GenBank/DDBJ databases">
        <authorList>
            <person name="Corre E."/>
            <person name="Pelletier E."/>
            <person name="Niang G."/>
            <person name="Scheremetjew M."/>
            <person name="Finn R."/>
            <person name="Kale V."/>
            <person name="Holt S."/>
            <person name="Cochrane G."/>
            <person name="Meng A."/>
            <person name="Brown T."/>
            <person name="Cohen L."/>
        </authorList>
    </citation>
    <scope>NUCLEOTIDE SEQUENCE</scope>
</reference>
<accession>A0A7S0ZRG2</accession>
<gene>
    <name evidence="2" type="ORF">NSCI0253_LOCUS4474</name>
</gene>
<feature type="transmembrane region" description="Helical" evidence="1">
    <location>
        <begin position="99"/>
        <end position="119"/>
    </location>
</feature>
<feature type="transmembrane region" description="Helical" evidence="1">
    <location>
        <begin position="32"/>
        <end position="53"/>
    </location>
</feature>
<evidence type="ECO:0000313" key="2">
    <source>
        <dbReference type="EMBL" id="CAD8830128.1"/>
    </source>
</evidence>
<sequence>MRCMDITALFGCLLMFAPGRHQDAEVWEWTFMIGSIISYCSNLIWGGVVRPFCVKRAVPGTLCDPTNLLVADQVGVLAGVLVGSVFARLVLNLVLTQNSLALCMLFISLMEFMCSLLVLQKPTSCRDEGSVCK</sequence>
<evidence type="ECO:0000256" key="1">
    <source>
        <dbReference type="SAM" id="Phobius"/>
    </source>
</evidence>